<dbReference type="AlphaFoldDB" id="A0AAD4NCD1"/>
<accession>A0AAD4NCD1</accession>
<evidence type="ECO:0000313" key="3">
    <source>
        <dbReference type="Proteomes" id="UP001201812"/>
    </source>
</evidence>
<protein>
    <submittedName>
        <fullName evidence="2">Uncharacterized protein</fullName>
    </submittedName>
</protein>
<proteinExistence type="predicted"/>
<reference evidence="2" key="1">
    <citation type="submission" date="2022-01" db="EMBL/GenBank/DDBJ databases">
        <title>Genome Sequence Resource for Two Populations of Ditylenchus destructor, the Migratory Endoparasitic Phytonematode.</title>
        <authorList>
            <person name="Zhang H."/>
            <person name="Lin R."/>
            <person name="Xie B."/>
        </authorList>
    </citation>
    <scope>NUCLEOTIDE SEQUENCE</scope>
    <source>
        <strain evidence="2">BazhouSP</strain>
    </source>
</reference>
<keyword evidence="3" id="KW-1185">Reference proteome</keyword>
<evidence type="ECO:0000256" key="1">
    <source>
        <dbReference type="SAM" id="MobiDB-lite"/>
    </source>
</evidence>
<gene>
    <name evidence="2" type="ORF">DdX_03599</name>
</gene>
<name>A0AAD4NCD1_9BILA</name>
<dbReference type="EMBL" id="JAKKPZ010000003">
    <property type="protein sequence ID" value="KAI1723439.1"/>
    <property type="molecule type" value="Genomic_DNA"/>
</dbReference>
<organism evidence="2 3">
    <name type="scientific">Ditylenchus destructor</name>
    <dbReference type="NCBI Taxonomy" id="166010"/>
    <lineage>
        <taxon>Eukaryota</taxon>
        <taxon>Metazoa</taxon>
        <taxon>Ecdysozoa</taxon>
        <taxon>Nematoda</taxon>
        <taxon>Chromadorea</taxon>
        <taxon>Rhabditida</taxon>
        <taxon>Tylenchina</taxon>
        <taxon>Tylenchomorpha</taxon>
        <taxon>Sphaerularioidea</taxon>
        <taxon>Anguinidae</taxon>
        <taxon>Anguininae</taxon>
        <taxon>Ditylenchus</taxon>
    </lineage>
</organism>
<evidence type="ECO:0000313" key="2">
    <source>
        <dbReference type="EMBL" id="KAI1723439.1"/>
    </source>
</evidence>
<comment type="caution">
    <text evidence="2">The sequence shown here is derived from an EMBL/GenBank/DDBJ whole genome shotgun (WGS) entry which is preliminary data.</text>
</comment>
<feature type="compositionally biased region" description="Low complexity" evidence="1">
    <location>
        <begin position="22"/>
        <end position="32"/>
    </location>
</feature>
<dbReference type="Proteomes" id="UP001201812">
    <property type="component" value="Unassembled WGS sequence"/>
</dbReference>
<feature type="region of interest" description="Disordered" evidence="1">
    <location>
        <begin position="1"/>
        <end position="34"/>
    </location>
</feature>
<sequence length="442" mass="50233">MQQGYSGIVLPPGSGLRRKRSTPSSSDSSTLSEEQICQQATIMGADQSTIEDVITLSDDDTESTTSVHTGNEDNVHAIGENVDSENEKDATNQEIFNQAQWENTILQMGRKLRLLHKKFDRLQEKGDDEQSEKCFERIGQLEDNIETAKMLLEKHQKEADPNFLIESQDDAQLRIAGTGIEKLDLLLTQFANDPNNGQQMAHRCLNDEIISNMLDGIRTSGDVPDMDAIIDRVGGNENFLYKVMELYTRKRREFFSSDQINDYFVKKFTGTASNWTVQQQALSNLFNIAMKLHNSLGTVPVEEDIDKVITLDTDNDSTFEYDDYEPDIKHEKKENIETEDTQQHDFVRNEINQRDVNSELADIKMSENRDRPQNLQKSDGVRTVVIDDDENSCEFSLDRTMESLSVTDVDTTIDEASDNESLDDIQIVYSTQPVCWPSQKNT</sequence>